<keyword evidence="1 5" id="KW-1003">Cell membrane</keyword>
<evidence type="ECO:0000256" key="4">
    <source>
        <dbReference type="ARBA" id="ARBA00023136"/>
    </source>
</evidence>
<sequence>MLKLLILLIIIAAVSGLLGFSGLAAGAAFLAKIVFGIMLVGIVIVLAMAFLGLAALS</sequence>
<keyword evidence="7" id="KW-1185">Reference proteome</keyword>
<dbReference type="EMBL" id="JAGXTP010000001">
    <property type="protein sequence ID" value="MBS3847523.1"/>
    <property type="molecule type" value="Genomic_DNA"/>
</dbReference>
<dbReference type="RefSeq" id="WP_212657139.1">
    <property type="nucleotide sequence ID" value="NZ_JAGXTP010000001.1"/>
</dbReference>
<dbReference type="PIRSF" id="PIRSF036466">
    <property type="entry name" value="UCP036466"/>
    <property type="match status" value="1"/>
</dbReference>
<dbReference type="HAMAP" id="MF_01361">
    <property type="entry name" value="UPF0391"/>
    <property type="match status" value="1"/>
</dbReference>
<comment type="subcellular location">
    <subcellularLocation>
        <location evidence="5">Cell membrane</location>
        <topology evidence="5">Single-pass membrane protein</topology>
    </subcellularLocation>
</comment>
<protein>
    <recommendedName>
        <fullName evidence="5">UPF0391 membrane protein KD146_02315</fullName>
    </recommendedName>
</protein>
<comment type="caution">
    <text evidence="6">The sequence shown here is derived from an EMBL/GenBank/DDBJ whole genome shotgun (WGS) entry which is preliminary data.</text>
</comment>
<dbReference type="AlphaFoldDB" id="A0A942I5H4"/>
<evidence type="ECO:0000256" key="5">
    <source>
        <dbReference type="HAMAP-Rule" id="MF_01361"/>
    </source>
</evidence>
<dbReference type="InterPro" id="IPR009760">
    <property type="entry name" value="DUF1328"/>
</dbReference>
<evidence type="ECO:0000256" key="1">
    <source>
        <dbReference type="ARBA" id="ARBA00022475"/>
    </source>
</evidence>
<name>A0A942I5H4_9HYPH</name>
<gene>
    <name evidence="6" type="ORF">KD146_02315</name>
</gene>
<evidence type="ECO:0000313" key="6">
    <source>
        <dbReference type="EMBL" id="MBS3847523.1"/>
    </source>
</evidence>
<organism evidence="6 7">
    <name type="scientific">Devosia litorisediminis</name>
    <dbReference type="NCBI Taxonomy" id="2829817"/>
    <lineage>
        <taxon>Bacteria</taxon>
        <taxon>Pseudomonadati</taxon>
        <taxon>Pseudomonadota</taxon>
        <taxon>Alphaproteobacteria</taxon>
        <taxon>Hyphomicrobiales</taxon>
        <taxon>Devosiaceae</taxon>
        <taxon>Devosia</taxon>
    </lineage>
</organism>
<dbReference type="Proteomes" id="UP000678281">
    <property type="component" value="Unassembled WGS sequence"/>
</dbReference>
<accession>A0A942I5H4</accession>
<feature type="transmembrane region" description="Helical" evidence="5">
    <location>
        <begin position="34"/>
        <end position="56"/>
    </location>
</feature>
<keyword evidence="2 5" id="KW-0812">Transmembrane</keyword>
<evidence type="ECO:0000313" key="7">
    <source>
        <dbReference type="Proteomes" id="UP000678281"/>
    </source>
</evidence>
<reference evidence="6" key="1">
    <citation type="submission" date="2021-04" db="EMBL/GenBank/DDBJ databases">
        <title>Devosia litorisediminis sp. nov., isolated from a sand dune.</title>
        <authorList>
            <person name="Park S."/>
            <person name="Yoon J.-H."/>
        </authorList>
    </citation>
    <scope>NUCLEOTIDE SEQUENCE</scope>
    <source>
        <strain evidence="6">BSSL-BM10</strain>
    </source>
</reference>
<evidence type="ECO:0000256" key="3">
    <source>
        <dbReference type="ARBA" id="ARBA00022989"/>
    </source>
</evidence>
<keyword evidence="4 5" id="KW-0472">Membrane</keyword>
<keyword evidence="3 5" id="KW-1133">Transmembrane helix</keyword>
<dbReference type="GO" id="GO:0005886">
    <property type="term" value="C:plasma membrane"/>
    <property type="evidence" value="ECO:0007669"/>
    <property type="project" value="UniProtKB-SubCell"/>
</dbReference>
<comment type="similarity">
    <text evidence="5">Belongs to the UPF0391 family.</text>
</comment>
<proteinExistence type="inferred from homology"/>
<evidence type="ECO:0000256" key="2">
    <source>
        <dbReference type="ARBA" id="ARBA00022692"/>
    </source>
</evidence>